<evidence type="ECO:0000313" key="2">
    <source>
        <dbReference type="Proteomes" id="UP000054007"/>
    </source>
</evidence>
<evidence type="ECO:0000313" key="1">
    <source>
        <dbReference type="EMBL" id="KIY62690.1"/>
    </source>
</evidence>
<reference evidence="1 2" key="1">
    <citation type="journal article" date="2015" name="Fungal Genet. Biol.">
        <title>Evolution of novel wood decay mechanisms in Agaricales revealed by the genome sequences of Fistulina hepatica and Cylindrobasidium torrendii.</title>
        <authorList>
            <person name="Floudas D."/>
            <person name="Held B.W."/>
            <person name="Riley R."/>
            <person name="Nagy L.G."/>
            <person name="Koehler G."/>
            <person name="Ransdell A.S."/>
            <person name="Younus H."/>
            <person name="Chow J."/>
            <person name="Chiniquy J."/>
            <person name="Lipzen A."/>
            <person name="Tritt A."/>
            <person name="Sun H."/>
            <person name="Haridas S."/>
            <person name="LaButti K."/>
            <person name="Ohm R.A."/>
            <person name="Kues U."/>
            <person name="Blanchette R.A."/>
            <person name="Grigoriev I.V."/>
            <person name="Minto R.E."/>
            <person name="Hibbett D.S."/>
        </authorList>
    </citation>
    <scope>NUCLEOTIDE SEQUENCE [LARGE SCALE GENOMIC DNA]</scope>
    <source>
        <strain evidence="1 2">FP15055 ss-10</strain>
    </source>
</reference>
<organism evidence="1 2">
    <name type="scientific">Cylindrobasidium torrendii FP15055 ss-10</name>
    <dbReference type="NCBI Taxonomy" id="1314674"/>
    <lineage>
        <taxon>Eukaryota</taxon>
        <taxon>Fungi</taxon>
        <taxon>Dikarya</taxon>
        <taxon>Basidiomycota</taxon>
        <taxon>Agaricomycotina</taxon>
        <taxon>Agaricomycetes</taxon>
        <taxon>Agaricomycetidae</taxon>
        <taxon>Agaricales</taxon>
        <taxon>Marasmiineae</taxon>
        <taxon>Physalacriaceae</taxon>
        <taxon>Cylindrobasidium</taxon>
    </lineage>
</organism>
<feature type="non-terminal residue" evidence="1">
    <location>
        <position position="1"/>
    </location>
</feature>
<accession>A0A0D7AXK1</accession>
<keyword evidence="2" id="KW-1185">Reference proteome</keyword>
<dbReference type="AlphaFoldDB" id="A0A0D7AXK1"/>
<proteinExistence type="predicted"/>
<dbReference type="EMBL" id="KN880756">
    <property type="protein sequence ID" value="KIY62690.1"/>
    <property type="molecule type" value="Genomic_DNA"/>
</dbReference>
<name>A0A0D7AXK1_9AGAR</name>
<feature type="non-terminal residue" evidence="1">
    <location>
        <position position="64"/>
    </location>
</feature>
<protein>
    <submittedName>
        <fullName evidence="1">Uncharacterized protein</fullName>
    </submittedName>
</protein>
<dbReference type="Proteomes" id="UP000054007">
    <property type="component" value="Unassembled WGS sequence"/>
</dbReference>
<gene>
    <name evidence="1" type="ORF">CYLTODRAFT_338701</name>
</gene>
<dbReference type="OrthoDB" id="3247165at2759"/>
<sequence>IRQEFRELELLDEICKLHLEGKLPYPMSDSTRYAMIEDYRRYKGKAYVPKSVHSSISWSARDNF</sequence>